<dbReference type="Proteomes" id="UP001519363">
    <property type="component" value="Unassembled WGS sequence"/>
</dbReference>
<dbReference type="EC" id="2.5.1.29" evidence="2"/>
<accession>A0ABS5ART0</accession>
<evidence type="ECO:0000256" key="1">
    <source>
        <dbReference type="RuleBase" id="RU004466"/>
    </source>
</evidence>
<dbReference type="PANTHER" id="PTHR12001">
    <property type="entry name" value="GERANYLGERANYL PYROPHOSPHATE SYNTHASE"/>
    <property type="match status" value="1"/>
</dbReference>
<evidence type="ECO:0000313" key="2">
    <source>
        <dbReference type="EMBL" id="MBP2478929.1"/>
    </source>
</evidence>
<dbReference type="GO" id="GO:0004161">
    <property type="term" value="F:dimethylallyltranstransferase activity"/>
    <property type="evidence" value="ECO:0007669"/>
    <property type="project" value="UniProtKB-EC"/>
</dbReference>
<organism evidence="2 3">
    <name type="scientific">Crossiella equi</name>
    <dbReference type="NCBI Taxonomy" id="130796"/>
    <lineage>
        <taxon>Bacteria</taxon>
        <taxon>Bacillati</taxon>
        <taxon>Actinomycetota</taxon>
        <taxon>Actinomycetes</taxon>
        <taxon>Pseudonocardiales</taxon>
        <taxon>Pseudonocardiaceae</taxon>
        <taxon>Crossiella</taxon>
    </lineage>
</organism>
<dbReference type="SUPFAM" id="SSF48576">
    <property type="entry name" value="Terpenoid synthases"/>
    <property type="match status" value="1"/>
</dbReference>
<keyword evidence="1 2" id="KW-0808">Transferase</keyword>
<dbReference type="EC" id="2.5.1.10" evidence="2"/>
<reference evidence="2 3" key="1">
    <citation type="submission" date="2021-03" db="EMBL/GenBank/DDBJ databases">
        <title>Sequencing the genomes of 1000 actinobacteria strains.</title>
        <authorList>
            <person name="Klenk H.-P."/>
        </authorList>
    </citation>
    <scope>NUCLEOTIDE SEQUENCE [LARGE SCALE GENOMIC DNA]</scope>
    <source>
        <strain evidence="2 3">DSM 44580</strain>
    </source>
</reference>
<comment type="similarity">
    <text evidence="1">Belongs to the FPP/GGPP synthase family.</text>
</comment>
<dbReference type="InterPro" id="IPR000092">
    <property type="entry name" value="Polyprenyl_synt"/>
</dbReference>
<dbReference type="Gene3D" id="1.10.600.10">
    <property type="entry name" value="Farnesyl Diphosphate Synthase"/>
    <property type="match status" value="1"/>
</dbReference>
<gene>
    <name evidence="2" type="ORF">JOF53_007801</name>
</gene>
<protein>
    <submittedName>
        <fullName evidence="2">Geranylgeranyl diphosphate synthase type I</fullName>
        <ecNumber evidence="2">2.5.1.1</ecNumber>
        <ecNumber evidence="2">2.5.1.10</ecNumber>
        <ecNumber evidence="2">2.5.1.29</ecNumber>
    </submittedName>
</protein>
<dbReference type="GO" id="GO:0004337">
    <property type="term" value="F:(2E,6E)-farnesyl diphosphate synthase activity"/>
    <property type="evidence" value="ECO:0007669"/>
    <property type="project" value="UniProtKB-EC"/>
</dbReference>
<dbReference type="RefSeq" id="WP_086781025.1">
    <property type="nucleotide sequence ID" value="NZ_JAGIOO010000001.1"/>
</dbReference>
<proteinExistence type="inferred from homology"/>
<dbReference type="EC" id="2.5.1.1" evidence="2"/>
<dbReference type="GO" id="GO:0004311">
    <property type="term" value="F:geranylgeranyl diphosphate synthase activity"/>
    <property type="evidence" value="ECO:0007669"/>
    <property type="project" value="UniProtKB-EC"/>
</dbReference>
<dbReference type="Pfam" id="PF00348">
    <property type="entry name" value="polyprenyl_synt"/>
    <property type="match status" value="1"/>
</dbReference>
<dbReference type="CDD" id="cd00685">
    <property type="entry name" value="Trans_IPPS_HT"/>
    <property type="match status" value="1"/>
</dbReference>
<dbReference type="InterPro" id="IPR008949">
    <property type="entry name" value="Isoprenoid_synthase_dom_sf"/>
</dbReference>
<keyword evidence="3" id="KW-1185">Reference proteome</keyword>
<dbReference type="PANTHER" id="PTHR12001:SF86">
    <property type="entry name" value="GERANYLGERANYL DIPHOSPHATE SYNTHASE"/>
    <property type="match status" value="1"/>
</dbReference>
<comment type="caution">
    <text evidence="2">The sequence shown here is derived from an EMBL/GenBank/DDBJ whole genome shotgun (WGS) entry which is preliminary data.</text>
</comment>
<sequence>MTSTTATPVAAHELLHWGKQHTDSALRTAVGVLPERMRRVAEYHLGWADADGSPHAELYGGRALRPTLALLCAQAVGGHTEDAVPAAVAVELVHNFALLHEDVMDQDHTRRQRPAAWAVFGRPDAILAGNTLLALAFRALAGGGRTGRPDALARLTDCVAALCEGQSADLAFEHRTLVGVAENLTMVANRTGSLLGTACALGALAGGADPVRVRALHEFGAHLGLAYRLAGDVAALAGTGQDLVRGKKSLPVLLALGSGTPAGLALAEYYARPGTLGPADAPAMTALLTGCGAGARARRQAAEHLARAVDCLEHAGCEPVPVHALLALADLVVRG</sequence>
<evidence type="ECO:0000313" key="3">
    <source>
        <dbReference type="Proteomes" id="UP001519363"/>
    </source>
</evidence>
<name>A0ABS5ART0_9PSEU</name>
<dbReference type="EMBL" id="JAGIOO010000001">
    <property type="protein sequence ID" value="MBP2478929.1"/>
    <property type="molecule type" value="Genomic_DNA"/>
</dbReference>